<dbReference type="GO" id="GO:0004521">
    <property type="term" value="F:RNA endonuclease activity"/>
    <property type="evidence" value="ECO:0007669"/>
    <property type="project" value="TreeGrafter"/>
</dbReference>
<dbReference type="PANTHER" id="PTHR11096">
    <property type="entry name" value="RNA 3' TERMINAL PHOSPHATE CYCLASE"/>
    <property type="match status" value="1"/>
</dbReference>
<organism evidence="2 3">
    <name type="scientific">Cryomyces minteri</name>
    <dbReference type="NCBI Taxonomy" id="331657"/>
    <lineage>
        <taxon>Eukaryota</taxon>
        <taxon>Fungi</taxon>
        <taxon>Dikarya</taxon>
        <taxon>Ascomycota</taxon>
        <taxon>Pezizomycotina</taxon>
        <taxon>Dothideomycetes</taxon>
        <taxon>Dothideomycetes incertae sedis</taxon>
        <taxon>Cryomyces</taxon>
    </lineage>
</organism>
<keyword evidence="3" id="KW-1185">Reference proteome</keyword>
<dbReference type="GO" id="GO:0000479">
    <property type="term" value="P:endonucleolytic cleavage of tricistronic rRNA transcript (SSU-rRNA, 5.8S rRNA, LSU-rRNA)"/>
    <property type="evidence" value="ECO:0007669"/>
    <property type="project" value="TreeGrafter"/>
</dbReference>
<protein>
    <recommendedName>
        <fullName evidence="1">RNA 3'-terminal phosphate cyclase insert domain-containing protein</fullName>
    </recommendedName>
</protein>
<dbReference type="InterPro" id="IPR037136">
    <property type="entry name" value="RNA3'_phos_cyclase_dom_sf"/>
</dbReference>
<dbReference type="AlphaFoldDB" id="A0A4U0WRY6"/>
<gene>
    <name evidence="2" type="ORF">B0A49_09787</name>
</gene>
<dbReference type="InterPro" id="IPR000228">
    <property type="entry name" value="RNA3'_term_phos_cyc"/>
</dbReference>
<dbReference type="InterPro" id="IPR013791">
    <property type="entry name" value="RNA3'-term_phos_cycl_insert"/>
</dbReference>
<comment type="caution">
    <text evidence="2">The sequence shown here is derived from an EMBL/GenBank/DDBJ whole genome shotgun (WGS) entry which is preliminary data.</text>
</comment>
<reference evidence="2 3" key="1">
    <citation type="submission" date="2017-03" db="EMBL/GenBank/DDBJ databases">
        <title>Genomes of endolithic fungi from Antarctica.</title>
        <authorList>
            <person name="Coleine C."/>
            <person name="Masonjones S."/>
            <person name="Stajich J.E."/>
        </authorList>
    </citation>
    <scope>NUCLEOTIDE SEQUENCE [LARGE SCALE GENOMIC DNA]</scope>
    <source>
        <strain evidence="2 3">CCFEE 5187</strain>
    </source>
</reference>
<dbReference type="Proteomes" id="UP000308768">
    <property type="component" value="Unassembled WGS sequence"/>
</dbReference>
<dbReference type="Pfam" id="PF05189">
    <property type="entry name" value="RTC_insert"/>
    <property type="match status" value="1"/>
</dbReference>
<dbReference type="Gene3D" id="3.65.10.20">
    <property type="entry name" value="RNA 3'-terminal phosphate cyclase domain"/>
    <property type="match status" value="1"/>
</dbReference>
<name>A0A4U0WRY6_9PEZI</name>
<dbReference type="STRING" id="331657.A0A4U0WRY6"/>
<feature type="non-terminal residue" evidence="2">
    <location>
        <position position="1"/>
    </location>
</feature>
<evidence type="ECO:0000313" key="2">
    <source>
        <dbReference type="EMBL" id="TKA66240.1"/>
    </source>
</evidence>
<evidence type="ECO:0000259" key="1">
    <source>
        <dbReference type="Pfam" id="PF05189"/>
    </source>
</evidence>
<evidence type="ECO:0000313" key="3">
    <source>
        <dbReference type="Proteomes" id="UP000308768"/>
    </source>
</evidence>
<feature type="domain" description="RNA 3'-terminal phosphate cyclase insert" evidence="1">
    <location>
        <begin position="6"/>
        <end position="57"/>
    </location>
</feature>
<dbReference type="PANTHER" id="PTHR11096:SF1">
    <property type="entry name" value="RNA 3'-TERMINAL PHOSPHATE CYCLASE-LIKE PROTEIN"/>
    <property type="match status" value="1"/>
</dbReference>
<accession>A0A4U0WRY6</accession>
<dbReference type="GO" id="GO:0005730">
    <property type="term" value="C:nucleolus"/>
    <property type="evidence" value="ECO:0007669"/>
    <property type="project" value="TreeGrafter"/>
</dbReference>
<sequence>ANAAAKRKTGVGFGLSLVAESSTGVLYSADVASGPAGGEPPEDIGRHCAFQLLESIAQGGCVTRAAAPTLLTLMAMGSEDVGRVHVGRDVLATEEVIGLGRDLRAFGASGWGLRDAEGEDGDVVVSIVGRGVGNVGRKMA</sequence>
<dbReference type="OrthoDB" id="1911237at2759"/>
<dbReference type="EMBL" id="NAJN01001042">
    <property type="protein sequence ID" value="TKA66240.1"/>
    <property type="molecule type" value="Genomic_DNA"/>
</dbReference>
<proteinExistence type="predicted"/>